<dbReference type="Proteomes" id="UP000008068">
    <property type="component" value="Unassembled WGS sequence"/>
</dbReference>
<dbReference type="CDD" id="cd00037">
    <property type="entry name" value="CLECT"/>
    <property type="match status" value="1"/>
</dbReference>
<feature type="domain" description="C-type lectin" evidence="2">
    <location>
        <begin position="29"/>
        <end position="142"/>
    </location>
</feature>
<proteinExistence type="predicted"/>
<evidence type="ECO:0000313" key="4">
    <source>
        <dbReference type="Proteomes" id="UP000008068"/>
    </source>
</evidence>
<evidence type="ECO:0000313" key="3">
    <source>
        <dbReference type="EMBL" id="EGT42095.1"/>
    </source>
</evidence>
<gene>
    <name evidence="3" type="primary">Cbn-clec-196</name>
    <name evidence="3" type="ORF">CAEBREN_24871</name>
</gene>
<keyword evidence="1" id="KW-0732">Signal</keyword>
<name>G0MRI0_CAEBE</name>
<dbReference type="STRING" id="135651.G0MRI0"/>
<dbReference type="Pfam" id="PF00059">
    <property type="entry name" value="Lectin_C"/>
    <property type="match status" value="1"/>
</dbReference>
<accession>G0MRI0</accession>
<dbReference type="OrthoDB" id="6133475at2759"/>
<dbReference type="InParanoid" id="G0MRI0"/>
<dbReference type="OMA" id="EWLYEPY"/>
<sequence>MSFGYILLVLCAILFFGNAVNGHPKIKSCPKGWLQFEKTCYFRQPDILNFEDASKSCERRESKLFDYDDAFEFEAIRKLFPNYYYTWIRANVEEELEWLYEPYEEIINGKNSVATCIAFYSSPTRSYSYYHPCSALFHSICKKSLDTFHQWMD</sequence>
<dbReference type="InterPro" id="IPR001304">
    <property type="entry name" value="C-type_lectin-like"/>
</dbReference>
<dbReference type="FunCoup" id="G0MRI0">
    <property type="interactions" value="42"/>
</dbReference>
<dbReference type="InterPro" id="IPR016186">
    <property type="entry name" value="C-type_lectin-like/link_sf"/>
</dbReference>
<dbReference type="HOGENOM" id="CLU_1714989_0_0_1"/>
<keyword evidence="4" id="KW-1185">Reference proteome</keyword>
<dbReference type="InterPro" id="IPR016187">
    <property type="entry name" value="CTDL_fold"/>
</dbReference>
<organism evidence="4">
    <name type="scientific">Caenorhabditis brenneri</name>
    <name type="common">Nematode worm</name>
    <dbReference type="NCBI Taxonomy" id="135651"/>
    <lineage>
        <taxon>Eukaryota</taxon>
        <taxon>Metazoa</taxon>
        <taxon>Ecdysozoa</taxon>
        <taxon>Nematoda</taxon>
        <taxon>Chromadorea</taxon>
        <taxon>Rhabditida</taxon>
        <taxon>Rhabditina</taxon>
        <taxon>Rhabditomorpha</taxon>
        <taxon>Rhabditoidea</taxon>
        <taxon>Rhabditidae</taxon>
        <taxon>Peloderinae</taxon>
        <taxon>Caenorhabditis</taxon>
    </lineage>
</organism>
<dbReference type="AlphaFoldDB" id="G0MRI0"/>
<evidence type="ECO:0000256" key="1">
    <source>
        <dbReference type="SAM" id="SignalP"/>
    </source>
</evidence>
<evidence type="ECO:0000259" key="2">
    <source>
        <dbReference type="SMART" id="SM00034"/>
    </source>
</evidence>
<reference evidence="4" key="1">
    <citation type="submission" date="2011-07" db="EMBL/GenBank/DDBJ databases">
        <authorList>
            <consortium name="Caenorhabditis brenneri Sequencing and Analysis Consortium"/>
            <person name="Wilson R.K."/>
        </authorList>
    </citation>
    <scope>NUCLEOTIDE SEQUENCE [LARGE SCALE GENOMIC DNA]</scope>
    <source>
        <strain evidence="4">PB2801</strain>
    </source>
</reference>
<dbReference type="EMBL" id="GL379808">
    <property type="protein sequence ID" value="EGT42095.1"/>
    <property type="molecule type" value="Genomic_DNA"/>
</dbReference>
<dbReference type="eggNOG" id="KOG4297">
    <property type="taxonomic scope" value="Eukaryota"/>
</dbReference>
<protein>
    <submittedName>
        <fullName evidence="3">CBN-CLEC-196 protein</fullName>
    </submittedName>
</protein>
<dbReference type="Gene3D" id="3.10.100.10">
    <property type="entry name" value="Mannose-Binding Protein A, subunit A"/>
    <property type="match status" value="1"/>
</dbReference>
<dbReference type="SMART" id="SM00034">
    <property type="entry name" value="CLECT"/>
    <property type="match status" value="1"/>
</dbReference>
<feature type="signal peptide" evidence="1">
    <location>
        <begin position="1"/>
        <end position="22"/>
    </location>
</feature>
<feature type="chain" id="PRO_5003403711" evidence="1">
    <location>
        <begin position="23"/>
        <end position="153"/>
    </location>
</feature>
<dbReference type="SUPFAM" id="SSF56436">
    <property type="entry name" value="C-type lectin-like"/>
    <property type="match status" value="1"/>
</dbReference>